<dbReference type="PANTHER" id="PTHR44757">
    <property type="entry name" value="DIGUANYLATE CYCLASE DGCP"/>
    <property type="match status" value="1"/>
</dbReference>
<dbReference type="InterPro" id="IPR043128">
    <property type="entry name" value="Rev_trsase/Diguanyl_cyclase"/>
</dbReference>
<dbReference type="Gene3D" id="3.20.20.450">
    <property type="entry name" value="EAL domain"/>
    <property type="match status" value="1"/>
</dbReference>
<evidence type="ECO:0000259" key="2">
    <source>
        <dbReference type="PROSITE" id="PS50883"/>
    </source>
</evidence>
<dbReference type="InterPro" id="IPR001633">
    <property type="entry name" value="EAL_dom"/>
</dbReference>
<evidence type="ECO:0000259" key="3">
    <source>
        <dbReference type="PROSITE" id="PS50887"/>
    </source>
</evidence>
<dbReference type="InterPro" id="IPR035919">
    <property type="entry name" value="EAL_sf"/>
</dbReference>
<proteinExistence type="predicted"/>
<dbReference type="Pfam" id="PF00990">
    <property type="entry name" value="GGDEF"/>
    <property type="match status" value="1"/>
</dbReference>
<keyword evidence="1" id="KW-0812">Transmembrane</keyword>
<evidence type="ECO:0000313" key="4">
    <source>
        <dbReference type="EMBL" id="GAA0820791.1"/>
    </source>
</evidence>
<dbReference type="SUPFAM" id="SSF55073">
    <property type="entry name" value="Nucleotide cyclase"/>
    <property type="match status" value="1"/>
</dbReference>
<dbReference type="PANTHER" id="PTHR44757:SF2">
    <property type="entry name" value="BIOFILM ARCHITECTURE MAINTENANCE PROTEIN MBAA"/>
    <property type="match status" value="1"/>
</dbReference>
<protein>
    <submittedName>
        <fullName evidence="4">Uncharacterized protein</fullName>
    </submittedName>
</protein>
<name>A0ABP3WP66_9GAMM</name>
<reference evidence="5" key="1">
    <citation type="journal article" date="2019" name="Int. J. Syst. Evol. Microbiol.">
        <title>The Global Catalogue of Microorganisms (GCM) 10K type strain sequencing project: providing services to taxonomists for standard genome sequencing and annotation.</title>
        <authorList>
            <consortium name="The Broad Institute Genomics Platform"/>
            <consortium name="The Broad Institute Genome Sequencing Center for Infectious Disease"/>
            <person name="Wu L."/>
            <person name="Ma J."/>
        </authorList>
    </citation>
    <scope>NUCLEOTIDE SEQUENCE [LARGE SCALE GENOMIC DNA]</scope>
    <source>
        <strain evidence="5">JCM 15608</strain>
    </source>
</reference>
<dbReference type="CDD" id="cd01948">
    <property type="entry name" value="EAL"/>
    <property type="match status" value="1"/>
</dbReference>
<dbReference type="PROSITE" id="PS50883">
    <property type="entry name" value="EAL"/>
    <property type="match status" value="1"/>
</dbReference>
<feature type="domain" description="EAL" evidence="2">
    <location>
        <begin position="281"/>
        <end position="535"/>
    </location>
</feature>
<feature type="domain" description="GGDEF" evidence="3">
    <location>
        <begin position="139"/>
        <end position="272"/>
    </location>
</feature>
<comment type="caution">
    <text evidence="4">The sequence shown here is derived from an EMBL/GenBank/DDBJ whole genome shotgun (WGS) entry which is preliminary data.</text>
</comment>
<dbReference type="Gene3D" id="3.30.70.270">
    <property type="match status" value="1"/>
</dbReference>
<accession>A0ABP3WP66</accession>
<organism evidence="4 5">
    <name type="scientific">Colwellia asteriadis</name>
    <dbReference type="NCBI Taxonomy" id="517723"/>
    <lineage>
        <taxon>Bacteria</taxon>
        <taxon>Pseudomonadati</taxon>
        <taxon>Pseudomonadota</taxon>
        <taxon>Gammaproteobacteria</taxon>
        <taxon>Alteromonadales</taxon>
        <taxon>Colwelliaceae</taxon>
        <taxon>Colwellia</taxon>
    </lineage>
</organism>
<dbReference type="Pfam" id="PF00563">
    <property type="entry name" value="EAL"/>
    <property type="match status" value="1"/>
</dbReference>
<dbReference type="SMART" id="SM00267">
    <property type="entry name" value="GGDEF"/>
    <property type="match status" value="1"/>
</dbReference>
<feature type="transmembrane region" description="Helical" evidence="1">
    <location>
        <begin position="27"/>
        <end position="48"/>
    </location>
</feature>
<keyword evidence="1" id="KW-0472">Membrane</keyword>
<dbReference type="InterPro" id="IPR029787">
    <property type="entry name" value="Nucleotide_cyclase"/>
</dbReference>
<evidence type="ECO:0000313" key="5">
    <source>
        <dbReference type="Proteomes" id="UP001500021"/>
    </source>
</evidence>
<dbReference type="InterPro" id="IPR052155">
    <property type="entry name" value="Biofilm_reg_signaling"/>
</dbReference>
<gene>
    <name evidence="4" type="ORF">GCM10009111_26810</name>
</gene>
<sequence length="540" mass="60952">MIKTIKTIKTIKHLTKKCTTVIEKHRFITEVVSIVFIAGILFWFAQAYDAFEQLVELSRKYEEWELDEFFTLLMISAVALIAIITRNTSYLRAEMQRRMLVEEEIKRLAFYDGLTGLPNRGLCLNRLEHTLAHATRGNTMAVVMFIDLDDFKKVNDSLGHDGGDELLKQASERLSNELRTGDTLARIAGDEFVIILESLFSISDISALAERLIDKISQPFIIQKQEAYVGISVGIAIFPNDGESSQQLMKNADTAMYYAKHSGKNTFKFFSVALNKESEQKQKIARQLRKAIARNEFTLYFQPVVNVTTGAIKGAEALLRWNSFKLGNIEPSVFIPIAEEIGIITSIGEWVLFEVCKQNKRWQDLGYTTITVSVNISAKELSLRGFAKLVERTLAVTNLEAKYLGLELTETAIKKDPELSIQQLEYLSGLGVVIALDDFGKGYSSMSYLRKLQLSRIKIDRSFIQHIPHNREDTIVTNAIVTLANNLGLKITAEGIETKEQYEFIRTTLTDSAQGFYFSRAVSAEEFALLLQKGVLPPSH</sequence>
<dbReference type="PROSITE" id="PS50887">
    <property type="entry name" value="GGDEF"/>
    <property type="match status" value="1"/>
</dbReference>
<dbReference type="InterPro" id="IPR000160">
    <property type="entry name" value="GGDEF_dom"/>
</dbReference>
<dbReference type="SMART" id="SM00052">
    <property type="entry name" value="EAL"/>
    <property type="match status" value="1"/>
</dbReference>
<dbReference type="SUPFAM" id="SSF141868">
    <property type="entry name" value="EAL domain-like"/>
    <property type="match status" value="1"/>
</dbReference>
<evidence type="ECO:0000256" key="1">
    <source>
        <dbReference type="SAM" id="Phobius"/>
    </source>
</evidence>
<dbReference type="EMBL" id="BAAAFA010000009">
    <property type="protein sequence ID" value="GAA0820791.1"/>
    <property type="molecule type" value="Genomic_DNA"/>
</dbReference>
<dbReference type="CDD" id="cd01949">
    <property type="entry name" value="GGDEF"/>
    <property type="match status" value="1"/>
</dbReference>
<feature type="transmembrane region" description="Helical" evidence="1">
    <location>
        <begin position="68"/>
        <end position="89"/>
    </location>
</feature>
<keyword evidence="5" id="KW-1185">Reference proteome</keyword>
<keyword evidence="1" id="KW-1133">Transmembrane helix</keyword>
<dbReference type="Proteomes" id="UP001500021">
    <property type="component" value="Unassembled WGS sequence"/>
</dbReference>
<dbReference type="NCBIfam" id="TIGR00254">
    <property type="entry name" value="GGDEF"/>
    <property type="match status" value="1"/>
</dbReference>